<name>A0ABQ3XVS1_9ACTN</name>
<dbReference type="Proteomes" id="UP000609879">
    <property type="component" value="Unassembled WGS sequence"/>
</dbReference>
<sequence>MTGRRLGREQVFRRLMAAWELPEPTGVLRSRDGVEAVYLDHGLRRHLVFGRQAAGSSALGQASSRTTAVRVSPARTAARSRR</sequence>
<dbReference type="EMBL" id="BOMI01000006">
    <property type="protein sequence ID" value="GID71837.1"/>
    <property type="molecule type" value="Genomic_DNA"/>
</dbReference>
<organism evidence="2 3">
    <name type="scientific">Paractinoplanes deccanensis</name>
    <dbReference type="NCBI Taxonomy" id="113561"/>
    <lineage>
        <taxon>Bacteria</taxon>
        <taxon>Bacillati</taxon>
        <taxon>Actinomycetota</taxon>
        <taxon>Actinomycetes</taxon>
        <taxon>Micromonosporales</taxon>
        <taxon>Micromonosporaceae</taxon>
        <taxon>Paractinoplanes</taxon>
    </lineage>
</organism>
<evidence type="ECO:0000256" key="1">
    <source>
        <dbReference type="SAM" id="MobiDB-lite"/>
    </source>
</evidence>
<feature type="region of interest" description="Disordered" evidence="1">
    <location>
        <begin position="59"/>
        <end position="82"/>
    </location>
</feature>
<proteinExistence type="predicted"/>
<evidence type="ECO:0000313" key="3">
    <source>
        <dbReference type="Proteomes" id="UP000609879"/>
    </source>
</evidence>
<comment type="caution">
    <text evidence="2">The sequence shown here is derived from an EMBL/GenBank/DDBJ whole genome shotgun (WGS) entry which is preliminary data.</text>
</comment>
<evidence type="ECO:0000313" key="2">
    <source>
        <dbReference type="EMBL" id="GID71837.1"/>
    </source>
</evidence>
<accession>A0ABQ3XVS1</accession>
<reference evidence="2 3" key="1">
    <citation type="submission" date="2021-01" db="EMBL/GenBank/DDBJ databases">
        <title>Whole genome shotgun sequence of Actinoplanes deccanensis NBRC 13994.</title>
        <authorList>
            <person name="Komaki H."/>
            <person name="Tamura T."/>
        </authorList>
    </citation>
    <scope>NUCLEOTIDE SEQUENCE [LARGE SCALE GENOMIC DNA]</scope>
    <source>
        <strain evidence="2 3">NBRC 13994</strain>
    </source>
</reference>
<keyword evidence="3" id="KW-1185">Reference proteome</keyword>
<gene>
    <name evidence="2" type="ORF">Ade02nite_04780</name>
</gene>
<protein>
    <submittedName>
        <fullName evidence="2">Uncharacterized protein</fullName>
    </submittedName>
</protein>